<dbReference type="Gene3D" id="2.60.120.200">
    <property type="match status" value="1"/>
</dbReference>
<dbReference type="SUPFAM" id="SSF49265">
    <property type="entry name" value="Fibronectin type III"/>
    <property type="match status" value="1"/>
</dbReference>
<protein>
    <submittedName>
        <fullName evidence="2">Fibronectin type III domain protein</fullName>
    </submittedName>
</protein>
<reference evidence="2 3" key="2">
    <citation type="journal article" date="2011" name="ISME J.">
        <title>RNA-seq reveals cooperative metabolic interactions between two termite-gut spirochete species in co-culture.</title>
        <authorList>
            <person name="Rosenthal A.Z."/>
            <person name="Matson E.G."/>
            <person name="Eldar A."/>
            <person name="Leadbetter J.R."/>
        </authorList>
    </citation>
    <scope>NUCLEOTIDE SEQUENCE [LARGE SCALE GENOMIC DNA]</scope>
    <source>
        <strain evidence="3">ATCC BAA-887 / DSM 12427 / ZAS-2</strain>
    </source>
</reference>
<dbReference type="Gene3D" id="2.60.40.10">
    <property type="entry name" value="Immunoglobulins"/>
    <property type="match status" value="1"/>
</dbReference>
<dbReference type="SUPFAM" id="SSF49899">
    <property type="entry name" value="Concanavalin A-like lectins/glucanases"/>
    <property type="match status" value="1"/>
</dbReference>
<dbReference type="eggNOG" id="COG4733">
    <property type="taxonomic scope" value="Bacteria"/>
</dbReference>
<dbReference type="InterPro" id="IPR036116">
    <property type="entry name" value="FN3_sf"/>
</dbReference>
<feature type="domain" description="Fibronectin type-III" evidence="1">
    <location>
        <begin position="496"/>
        <end position="598"/>
    </location>
</feature>
<accession>F5YHA2</accession>
<gene>
    <name evidence="2" type="ordered locus">TREPR_1102</name>
</gene>
<evidence type="ECO:0000313" key="3">
    <source>
        <dbReference type="Proteomes" id="UP000009223"/>
    </source>
</evidence>
<dbReference type="CDD" id="cd00063">
    <property type="entry name" value="FN3"/>
    <property type="match status" value="1"/>
</dbReference>
<dbReference type="STRING" id="545694.TREPR_1102"/>
<dbReference type="PROSITE" id="PS50853">
    <property type="entry name" value="FN3"/>
    <property type="match status" value="1"/>
</dbReference>
<reference evidence="3" key="1">
    <citation type="submission" date="2009-12" db="EMBL/GenBank/DDBJ databases">
        <title>Complete sequence of Treponema primitia strain ZAS-2.</title>
        <authorList>
            <person name="Tetu S.G."/>
            <person name="Matson E."/>
            <person name="Ren Q."/>
            <person name="Seshadri R."/>
            <person name="Elbourne L."/>
            <person name="Hassan K.A."/>
            <person name="Durkin A."/>
            <person name="Radune D."/>
            <person name="Mohamoud Y."/>
            <person name="Shay R."/>
            <person name="Jin S."/>
            <person name="Zhang X."/>
            <person name="Lucey K."/>
            <person name="Ballor N.R."/>
            <person name="Ottesen E."/>
            <person name="Rosenthal R."/>
            <person name="Allen A."/>
            <person name="Leadbetter J.R."/>
            <person name="Paulsen I.T."/>
        </authorList>
    </citation>
    <scope>NUCLEOTIDE SEQUENCE [LARGE SCALE GENOMIC DNA]</scope>
    <source>
        <strain evidence="3">ATCC BAA-887 / DSM 12427 / ZAS-2</strain>
    </source>
</reference>
<keyword evidence="3" id="KW-1185">Reference proteome</keyword>
<dbReference type="Pfam" id="PF00041">
    <property type="entry name" value="fn3"/>
    <property type="match status" value="1"/>
</dbReference>
<evidence type="ECO:0000259" key="1">
    <source>
        <dbReference type="PROSITE" id="PS50853"/>
    </source>
</evidence>
<dbReference type="InterPro" id="IPR003961">
    <property type="entry name" value="FN3_dom"/>
</dbReference>
<proteinExistence type="predicted"/>
<dbReference type="InterPro" id="IPR013783">
    <property type="entry name" value="Ig-like_fold"/>
</dbReference>
<organism evidence="2 3">
    <name type="scientific">Treponema primitia (strain ATCC BAA-887 / DSM 12427 / ZAS-2)</name>
    <dbReference type="NCBI Taxonomy" id="545694"/>
    <lineage>
        <taxon>Bacteria</taxon>
        <taxon>Pseudomonadati</taxon>
        <taxon>Spirochaetota</taxon>
        <taxon>Spirochaetia</taxon>
        <taxon>Spirochaetales</taxon>
        <taxon>Treponemataceae</taxon>
        <taxon>Treponema</taxon>
    </lineage>
</organism>
<dbReference type="AlphaFoldDB" id="F5YHA2"/>
<dbReference type="InterPro" id="IPR013320">
    <property type="entry name" value="ConA-like_dom_sf"/>
</dbReference>
<evidence type="ECO:0000313" key="2">
    <source>
        <dbReference type="EMBL" id="AEF85896.1"/>
    </source>
</evidence>
<dbReference type="Proteomes" id="UP000009223">
    <property type="component" value="Chromosome"/>
</dbReference>
<name>F5YHA2_TREPZ</name>
<dbReference type="KEGG" id="tpi:TREPR_1102"/>
<sequence>MAADGIKFLPNLLEVLRFRGIRKIPRKSFHDPFYIPIFKGEFMRKATVLTLITGIFLQITAGLYGVGESTLILGAGSSWNAVVNRSGIAEVSAIRPNPVLTLSSVRPGNDPYLDMALSFDEDRPESFTDLTGHYQVSVSAALSAVNYRWSRAGTGAALFSGDSPLGAQDQSLPFARDSTGASRGFSDLSEGPLVITPRGQNALLSSGRHFRDFSIEFWLYPLNMENGEQIISWTSTRQTAQGAKTFQRILCGAAKNRLSWTFLDFFSSPDDSRQMTLSLSGSPVLPRVWSHHLIRFDSDTGLLEYLVDGRLEGVVYATSSGREGGELFCPVSGDGGTLVLGKRFAGLMDEFRLYGRYNEAPQLSKYSLQGGRIETRPLDLGERNSRVLKIETLGGNFSPGGKNPRAAAIMQNEYAGSGRFRFANDSMVQFFIRAADSPYQWAAADTGWIPFEPGLEFSENMRGRYIQLAAAFYPSGDGEAAPYLDEIRILYQRDDPPLPPSLVTAIADDGAVELSWKASPDQDLSGYLVYFGTAHGEYFGESAILGVSPINVGKRTSFRIEGLKNGTLYYFTVAAYDRNSTANAGMFSREVSARPLRMVE</sequence>
<dbReference type="HOGENOM" id="CLU_038154_0_0_12"/>
<dbReference type="EMBL" id="CP001843">
    <property type="protein sequence ID" value="AEF85896.1"/>
    <property type="molecule type" value="Genomic_DNA"/>
</dbReference>
<dbReference type="SMART" id="SM00060">
    <property type="entry name" value="FN3"/>
    <property type="match status" value="1"/>
</dbReference>
<dbReference type="Pfam" id="PF13385">
    <property type="entry name" value="Laminin_G_3"/>
    <property type="match status" value="1"/>
</dbReference>